<dbReference type="InterPro" id="IPR047057">
    <property type="entry name" value="MerR_fam"/>
</dbReference>
<reference evidence="6" key="1">
    <citation type="submission" date="2008-03" db="EMBL/GenBank/DDBJ databases">
        <title>Complete sequence of chromosome of Beijerinckia indica subsp. indica ATCC 9039.</title>
        <authorList>
            <consortium name="US DOE Joint Genome Institute"/>
            <person name="Copeland A."/>
            <person name="Lucas S."/>
            <person name="Lapidus A."/>
            <person name="Glavina del Rio T."/>
            <person name="Dalin E."/>
            <person name="Tice H."/>
            <person name="Bruce D."/>
            <person name="Goodwin L."/>
            <person name="Pitluck S."/>
            <person name="LaButti K."/>
            <person name="Schmutz J."/>
            <person name="Larimer F."/>
            <person name="Land M."/>
            <person name="Hauser L."/>
            <person name="Kyrpides N."/>
            <person name="Mikhailova N."/>
            <person name="Dunfield P.F."/>
            <person name="Dedysh S.N."/>
            <person name="Liesack W."/>
            <person name="Saw J.H."/>
            <person name="Alam M."/>
            <person name="Chen Y."/>
            <person name="Murrell J.C."/>
            <person name="Richardson P."/>
        </authorList>
    </citation>
    <scope>NUCLEOTIDE SEQUENCE [LARGE SCALE GENOMIC DNA]</scope>
    <source>
        <strain evidence="6">ATCC 9039 / DSM 1715 / NCIMB 8712</strain>
    </source>
</reference>
<dbReference type="EMBL" id="CP001016">
    <property type="protein sequence ID" value="ACB94736.1"/>
    <property type="molecule type" value="Genomic_DNA"/>
</dbReference>
<feature type="coiled-coil region" evidence="2">
    <location>
        <begin position="126"/>
        <end position="153"/>
    </location>
</feature>
<keyword evidence="2" id="KW-0175">Coiled coil</keyword>
<dbReference type="Pfam" id="PF13411">
    <property type="entry name" value="MerR_1"/>
    <property type="match status" value="1"/>
</dbReference>
<dbReference type="SUPFAM" id="SSF46955">
    <property type="entry name" value="Putative DNA-binding domain"/>
    <property type="match status" value="1"/>
</dbReference>
<name>B2IIP3_BEII9</name>
<feature type="domain" description="HTH merR-type" evidence="4">
    <location>
        <begin position="33"/>
        <end position="98"/>
    </location>
</feature>
<keyword evidence="6" id="KW-1185">Reference proteome</keyword>
<dbReference type="PROSITE" id="PS50937">
    <property type="entry name" value="HTH_MERR_2"/>
    <property type="match status" value="1"/>
</dbReference>
<keyword evidence="1" id="KW-0238">DNA-binding</keyword>
<dbReference type="GO" id="GO:0003700">
    <property type="term" value="F:DNA-binding transcription factor activity"/>
    <property type="evidence" value="ECO:0007669"/>
    <property type="project" value="InterPro"/>
</dbReference>
<dbReference type="STRING" id="395963.Bind_1094"/>
<evidence type="ECO:0000256" key="3">
    <source>
        <dbReference type="SAM" id="MobiDB-lite"/>
    </source>
</evidence>
<dbReference type="Proteomes" id="UP000001695">
    <property type="component" value="Chromosome"/>
</dbReference>
<dbReference type="HOGENOM" id="CLU_060077_3_1_5"/>
<dbReference type="SMART" id="SM00422">
    <property type="entry name" value="HTH_MERR"/>
    <property type="match status" value="1"/>
</dbReference>
<dbReference type="AlphaFoldDB" id="B2IIP3"/>
<reference evidence="5 6" key="2">
    <citation type="journal article" date="2010" name="J. Bacteriol.">
        <title>Complete genome sequence of Beijerinckia indica subsp. indica.</title>
        <authorList>
            <person name="Tamas I."/>
            <person name="Dedysh S.N."/>
            <person name="Liesack W."/>
            <person name="Stott M.B."/>
            <person name="Alam M."/>
            <person name="Murrell J.C."/>
            <person name="Dunfield P.F."/>
        </authorList>
    </citation>
    <scope>NUCLEOTIDE SEQUENCE [LARGE SCALE GENOMIC DNA]</scope>
    <source>
        <strain evidence="6">ATCC 9039 / DSM 1715 / NCIMB 8712</strain>
    </source>
</reference>
<evidence type="ECO:0000259" key="4">
    <source>
        <dbReference type="PROSITE" id="PS50937"/>
    </source>
</evidence>
<evidence type="ECO:0000313" key="5">
    <source>
        <dbReference type="EMBL" id="ACB94736.1"/>
    </source>
</evidence>
<protein>
    <submittedName>
        <fullName evidence="5">Transcriptional regulator, MerR family</fullName>
    </submittedName>
</protein>
<proteinExistence type="predicted"/>
<evidence type="ECO:0000313" key="6">
    <source>
        <dbReference type="Proteomes" id="UP000001695"/>
    </source>
</evidence>
<dbReference type="GO" id="GO:0003677">
    <property type="term" value="F:DNA binding"/>
    <property type="evidence" value="ECO:0007669"/>
    <property type="project" value="UniProtKB-KW"/>
</dbReference>
<dbReference type="InterPro" id="IPR009061">
    <property type="entry name" value="DNA-bd_dom_put_sf"/>
</dbReference>
<dbReference type="Gene3D" id="1.10.1660.10">
    <property type="match status" value="1"/>
</dbReference>
<accession>B2IIP3</accession>
<feature type="region of interest" description="Disordered" evidence="3">
    <location>
        <begin position="1"/>
        <end position="31"/>
    </location>
</feature>
<sequence length="159" mass="18278">MDRPQSFGAASFFAKGTKEQPSDAEQDNQPLRSIREMAREFDVSVRALRFYEDRGLLHPARKGTARFYNETDRHNLRLILKGKRLGFTLSEIHDMLQGHPSQARGTEHHKAELELRLLPEQIIAQISHLERQHNALEEALAALRLAHQKLTDHALRAPF</sequence>
<dbReference type="KEGG" id="bid:Bind_1094"/>
<dbReference type="InterPro" id="IPR000551">
    <property type="entry name" value="MerR-type_HTH_dom"/>
</dbReference>
<evidence type="ECO:0000256" key="1">
    <source>
        <dbReference type="ARBA" id="ARBA00023125"/>
    </source>
</evidence>
<dbReference type="eggNOG" id="COG0789">
    <property type="taxonomic scope" value="Bacteria"/>
</dbReference>
<gene>
    <name evidence="5" type="ordered locus">Bind_1094</name>
</gene>
<dbReference type="PANTHER" id="PTHR30204">
    <property type="entry name" value="REDOX-CYCLING DRUG-SENSING TRANSCRIPTIONAL ACTIVATOR SOXR"/>
    <property type="match status" value="1"/>
</dbReference>
<dbReference type="PANTHER" id="PTHR30204:SF58">
    <property type="entry name" value="HTH-TYPE TRANSCRIPTIONAL REGULATOR YFMP"/>
    <property type="match status" value="1"/>
</dbReference>
<organism evidence="5 6">
    <name type="scientific">Beijerinckia indica subsp. indica (strain ATCC 9039 / DSM 1715 / NCIMB 8712)</name>
    <dbReference type="NCBI Taxonomy" id="395963"/>
    <lineage>
        <taxon>Bacteria</taxon>
        <taxon>Pseudomonadati</taxon>
        <taxon>Pseudomonadota</taxon>
        <taxon>Alphaproteobacteria</taxon>
        <taxon>Hyphomicrobiales</taxon>
        <taxon>Beijerinckiaceae</taxon>
        <taxon>Beijerinckia</taxon>
    </lineage>
</organism>
<dbReference type="OrthoDB" id="9803659at2"/>
<evidence type="ECO:0000256" key="2">
    <source>
        <dbReference type="SAM" id="Coils"/>
    </source>
</evidence>